<dbReference type="InterPro" id="IPR013010">
    <property type="entry name" value="Znf_SIAH"/>
</dbReference>
<dbReference type="SUPFAM" id="SSF57850">
    <property type="entry name" value="RING/U-box"/>
    <property type="match status" value="1"/>
</dbReference>
<dbReference type="Proteomes" id="UP001458880">
    <property type="component" value="Unassembled WGS sequence"/>
</dbReference>
<dbReference type="PANTHER" id="PTHR45877:SF2">
    <property type="entry name" value="E3 UBIQUITIN-PROTEIN LIGASE SINA-RELATED"/>
    <property type="match status" value="1"/>
</dbReference>
<evidence type="ECO:0000313" key="13">
    <source>
        <dbReference type="Proteomes" id="UP001458880"/>
    </source>
</evidence>
<dbReference type="Pfam" id="PF03145">
    <property type="entry name" value="Sina_TRAF"/>
    <property type="match status" value="1"/>
</dbReference>
<evidence type="ECO:0000256" key="7">
    <source>
        <dbReference type="ARBA" id="ARBA00022786"/>
    </source>
</evidence>
<dbReference type="InterPro" id="IPR013083">
    <property type="entry name" value="Znf_RING/FYVE/PHD"/>
</dbReference>
<evidence type="ECO:0000256" key="9">
    <source>
        <dbReference type="PROSITE-ProRule" id="PRU00455"/>
    </source>
</evidence>
<dbReference type="PANTHER" id="PTHR45877">
    <property type="entry name" value="E3 UBIQUITIN-PROTEIN LIGASE SIAH2"/>
    <property type="match status" value="1"/>
</dbReference>
<comment type="domain">
    <text evidence="10">The RING-type zinc finger domain is essential for ubiquitin ligase activity.</text>
</comment>
<dbReference type="PROSITE" id="PS51081">
    <property type="entry name" value="ZF_SIAH"/>
    <property type="match status" value="1"/>
</dbReference>
<dbReference type="InterPro" id="IPR049548">
    <property type="entry name" value="Sina-like_RING"/>
</dbReference>
<comment type="similarity">
    <text evidence="3 10">Belongs to the SINA (Seven in absentia) family.</text>
</comment>
<dbReference type="GO" id="GO:0008270">
    <property type="term" value="F:zinc ion binding"/>
    <property type="evidence" value="ECO:0007669"/>
    <property type="project" value="UniProtKB-KW"/>
</dbReference>
<evidence type="ECO:0000256" key="4">
    <source>
        <dbReference type="ARBA" id="ARBA00022679"/>
    </source>
</evidence>
<comment type="function">
    <text evidence="10">E3 ubiquitin-protein ligase that mediates ubiquitination and subsequent proteasomal degradation of target proteins. E3 ubiquitin ligases accept ubiquitin from an E2 ubiquitin-conjugating enzyme in the form of a thioester and then directly transfers the ubiquitin to targeted substrates.</text>
</comment>
<sequence length="254" mass="29029">MSSQKNMEMLSHMQCPFCKHYMFPPIYQCNTGHTICSICKALLQKCPICKDNISVTRNYVLESLVLLLNFPCSFASYGCKVIQRKQTLTQHEEICTYRPRTCPFCPKGSAWKGIIDDLELHLTDNHGLFELFNGEQKPLEPYFMPVDGNDIKNYLFVGRKPFYFYQVNNNGEIACIVKYIGDKADAKNFAYTVTVFSKSDDHRKITAVEVCSDETTSLKEIIASGLYISLSKAVIFSYSEVYCSLKINCRTLKN</sequence>
<dbReference type="GO" id="GO:0031624">
    <property type="term" value="F:ubiquitin conjugating enzyme binding"/>
    <property type="evidence" value="ECO:0007669"/>
    <property type="project" value="TreeGrafter"/>
</dbReference>
<dbReference type="InterPro" id="IPR018121">
    <property type="entry name" value="7-in-absentia-prot_TRAF-dom"/>
</dbReference>
<evidence type="ECO:0000313" key="12">
    <source>
        <dbReference type="EMBL" id="KAK9722554.1"/>
    </source>
</evidence>
<dbReference type="Pfam" id="PF21361">
    <property type="entry name" value="Sina_ZnF"/>
    <property type="match status" value="1"/>
</dbReference>
<accession>A0AAW1KRI8</accession>
<dbReference type="SUPFAM" id="SSF49599">
    <property type="entry name" value="TRAF domain-like"/>
    <property type="match status" value="1"/>
</dbReference>
<keyword evidence="6 9" id="KW-0863">Zinc-finger</keyword>
<dbReference type="Pfam" id="PF21362">
    <property type="entry name" value="Sina_RING"/>
    <property type="match status" value="1"/>
</dbReference>
<feature type="domain" description="SIAH-type" evidence="11">
    <location>
        <begin position="67"/>
        <end position="127"/>
    </location>
</feature>
<evidence type="ECO:0000256" key="2">
    <source>
        <dbReference type="ARBA" id="ARBA00004906"/>
    </source>
</evidence>
<dbReference type="AlphaFoldDB" id="A0AAW1KRI8"/>
<dbReference type="Gene3D" id="3.30.40.10">
    <property type="entry name" value="Zinc/RING finger domain, C3HC4 (zinc finger)"/>
    <property type="match status" value="2"/>
</dbReference>
<evidence type="ECO:0000256" key="3">
    <source>
        <dbReference type="ARBA" id="ARBA00009119"/>
    </source>
</evidence>
<dbReference type="InterPro" id="IPR004162">
    <property type="entry name" value="SINA-like_animal"/>
</dbReference>
<evidence type="ECO:0000259" key="11">
    <source>
        <dbReference type="PROSITE" id="PS51081"/>
    </source>
</evidence>
<keyword evidence="7 10" id="KW-0833">Ubl conjugation pathway</keyword>
<evidence type="ECO:0000256" key="10">
    <source>
        <dbReference type="RuleBase" id="RU201113"/>
    </source>
</evidence>
<name>A0AAW1KRI8_POPJA</name>
<dbReference type="GO" id="GO:0005737">
    <property type="term" value="C:cytoplasm"/>
    <property type="evidence" value="ECO:0007669"/>
    <property type="project" value="InterPro"/>
</dbReference>
<keyword evidence="13" id="KW-1185">Reference proteome</keyword>
<reference evidence="12 13" key="1">
    <citation type="journal article" date="2024" name="BMC Genomics">
        <title>De novo assembly and annotation of Popillia japonica's genome with initial clues to its potential as an invasive pest.</title>
        <authorList>
            <person name="Cucini C."/>
            <person name="Boschi S."/>
            <person name="Funari R."/>
            <person name="Cardaioli E."/>
            <person name="Iannotti N."/>
            <person name="Marturano G."/>
            <person name="Paoli F."/>
            <person name="Bruttini M."/>
            <person name="Carapelli A."/>
            <person name="Frati F."/>
            <person name="Nardi F."/>
        </authorList>
    </citation>
    <scope>NUCLEOTIDE SEQUENCE [LARGE SCALE GENOMIC DNA]</scope>
    <source>
        <strain evidence="12">DMR45628</strain>
    </source>
</reference>
<dbReference type="GO" id="GO:0043161">
    <property type="term" value="P:proteasome-mediated ubiquitin-dependent protein catabolic process"/>
    <property type="evidence" value="ECO:0007669"/>
    <property type="project" value="TreeGrafter"/>
</dbReference>
<dbReference type="EMBL" id="JASPKY010000187">
    <property type="protein sequence ID" value="KAK9722554.1"/>
    <property type="molecule type" value="Genomic_DNA"/>
</dbReference>
<keyword evidence="5 10" id="KW-0479">Metal-binding</keyword>
<evidence type="ECO:0000256" key="8">
    <source>
        <dbReference type="ARBA" id="ARBA00022833"/>
    </source>
</evidence>
<protein>
    <recommendedName>
        <fullName evidence="10">E3 ubiquitin-protein ligase</fullName>
        <ecNumber evidence="10">2.3.2.27</ecNumber>
    </recommendedName>
</protein>
<organism evidence="12 13">
    <name type="scientific">Popillia japonica</name>
    <name type="common">Japanese beetle</name>
    <dbReference type="NCBI Taxonomy" id="7064"/>
    <lineage>
        <taxon>Eukaryota</taxon>
        <taxon>Metazoa</taxon>
        <taxon>Ecdysozoa</taxon>
        <taxon>Arthropoda</taxon>
        <taxon>Hexapoda</taxon>
        <taxon>Insecta</taxon>
        <taxon>Pterygota</taxon>
        <taxon>Neoptera</taxon>
        <taxon>Endopterygota</taxon>
        <taxon>Coleoptera</taxon>
        <taxon>Polyphaga</taxon>
        <taxon>Scarabaeiformia</taxon>
        <taxon>Scarabaeidae</taxon>
        <taxon>Rutelinae</taxon>
        <taxon>Popillia</taxon>
    </lineage>
</organism>
<keyword evidence="8 10" id="KW-0862">Zinc</keyword>
<dbReference type="GO" id="GO:0061630">
    <property type="term" value="F:ubiquitin protein ligase activity"/>
    <property type="evidence" value="ECO:0007669"/>
    <property type="project" value="UniProtKB-EC"/>
</dbReference>
<comment type="pathway">
    <text evidence="2 10">Protein modification; protein ubiquitination.</text>
</comment>
<gene>
    <name evidence="12" type="ORF">QE152_g19653</name>
</gene>
<comment type="domain">
    <text evidence="10">The SBD domain (substrate-binding domain) mediates the interaction with substrate proteins. It is related to the TRAF family.</text>
</comment>
<dbReference type="FunFam" id="3.30.40.10:FF:000041">
    <property type="entry name" value="E3 ubiquitin-protein ligase SINAT3"/>
    <property type="match status" value="1"/>
</dbReference>
<keyword evidence="4" id="KW-0808">Transferase</keyword>
<evidence type="ECO:0000256" key="1">
    <source>
        <dbReference type="ARBA" id="ARBA00000900"/>
    </source>
</evidence>
<comment type="caution">
    <text evidence="12">The sequence shown here is derived from an EMBL/GenBank/DDBJ whole genome shotgun (WGS) entry which is preliminary data.</text>
</comment>
<evidence type="ECO:0000256" key="5">
    <source>
        <dbReference type="ARBA" id="ARBA00022723"/>
    </source>
</evidence>
<comment type="catalytic activity">
    <reaction evidence="1 10">
        <text>S-ubiquitinyl-[E2 ubiquitin-conjugating enzyme]-L-cysteine + [acceptor protein]-L-lysine = [E2 ubiquitin-conjugating enzyme]-L-cysteine + N(6)-ubiquitinyl-[acceptor protein]-L-lysine.</text>
        <dbReference type="EC" id="2.3.2.27"/>
    </reaction>
</comment>
<evidence type="ECO:0000256" key="6">
    <source>
        <dbReference type="ARBA" id="ARBA00022771"/>
    </source>
</evidence>
<dbReference type="Gene3D" id="2.60.210.10">
    <property type="entry name" value="Apoptosis, Tumor Necrosis Factor Receptor Associated Protein 2, Chain A"/>
    <property type="match status" value="1"/>
</dbReference>
<proteinExistence type="inferred from homology"/>
<dbReference type="InterPro" id="IPR008974">
    <property type="entry name" value="TRAF-like"/>
</dbReference>
<dbReference type="EC" id="2.3.2.27" evidence="10"/>